<sequence>MDLDYCVTCRGDDFVEFKSEGDIVCRKCGTVKESRLIDERSEWRTFSDKDKDTTDPNRVGGPTNHLLEGLTTTIGRERNDGGLSYALNRIHARTNNPDRLLVNAFKEVGRMCDLLGVRGAVKDRACEIYKEVVEAKSLKGRSVKALAASCLFWACRQEKQPRTFKEIVSCLGNDVSKKEIGRTFKDLQQLKKDELHRQGAAADALASSCNQTVQHPAEFVRTYSAQLRMEFKWRRLAEDIATAAKPADRRMPWDGRTPTSVASAVVLIAMVLAEIRKDSETPGGAAASRSVKARFDEALSKVAVVSSVAEGTIRGVYKDLFPHLRELAPLETVRDQELQRLPNPDWRNAGPQVPPQQQQQPAAPAAAAAPGAAASPAAAPPAAAAPPPSVALMPPPAAVPPVVRPAAVVGVPGAAAVAAPGAAAAAAAGVTPATQQQQQAQAVLQQLALAMYTSAMAQAQAQAQQRA</sequence>
<dbReference type="InterPro" id="IPR000812">
    <property type="entry name" value="TFIIB"/>
</dbReference>
<dbReference type="SMART" id="SM00385">
    <property type="entry name" value="CYCLIN"/>
    <property type="match status" value="1"/>
</dbReference>
<dbReference type="Pfam" id="PF00382">
    <property type="entry name" value="TFIIB"/>
    <property type="match status" value="1"/>
</dbReference>
<dbReference type="PANTHER" id="PTHR11618">
    <property type="entry name" value="TRANSCRIPTION INITIATION FACTOR IIB-RELATED"/>
    <property type="match status" value="1"/>
</dbReference>
<proteinExistence type="inferred from homology"/>
<dbReference type="GO" id="GO:0008270">
    <property type="term" value="F:zinc ion binding"/>
    <property type="evidence" value="ECO:0007669"/>
    <property type="project" value="UniProtKB-KW"/>
</dbReference>
<evidence type="ECO:0000256" key="6">
    <source>
        <dbReference type="PROSITE-ProRule" id="PRU00469"/>
    </source>
</evidence>
<dbReference type="PROSITE" id="PS51134">
    <property type="entry name" value="ZF_TFIIB"/>
    <property type="match status" value="1"/>
</dbReference>
<feature type="region of interest" description="Disordered" evidence="7">
    <location>
        <begin position="341"/>
        <end position="388"/>
    </location>
</feature>
<feature type="domain" description="TFIIB-type" evidence="8">
    <location>
        <begin position="2"/>
        <end position="33"/>
    </location>
</feature>
<comment type="similarity">
    <text evidence="1">Belongs to the TFIIB family.</text>
</comment>
<gene>
    <name evidence="9" type="ORF">HYH02_011576</name>
</gene>
<dbReference type="InterPro" id="IPR036915">
    <property type="entry name" value="Cyclin-like_sf"/>
</dbReference>
<dbReference type="OrthoDB" id="25790at2759"/>
<dbReference type="FunFam" id="1.10.472.170:FF:000001">
    <property type="entry name" value="Transcription initiation factor IIB"/>
    <property type="match status" value="1"/>
</dbReference>
<evidence type="ECO:0000256" key="1">
    <source>
        <dbReference type="ARBA" id="ARBA00010857"/>
    </source>
</evidence>
<keyword evidence="6" id="KW-0479">Metal-binding</keyword>
<dbReference type="PANTHER" id="PTHR11618:SF13">
    <property type="entry name" value="TRANSCRIPTION INITIATION FACTOR IIB"/>
    <property type="match status" value="1"/>
</dbReference>
<evidence type="ECO:0000256" key="3">
    <source>
        <dbReference type="ARBA" id="ARBA00023015"/>
    </source>
</evidence>
<dbReference type="InterPro" id="IPR013763">
    <property type="entry name" value="Cyclin-like_dom"/>
</dbReference>
<evidence type="ECO:0000313" key="9">
    <source>
        <dbReference type="EMBL" id="KAG2436065.1"/>
    </source>
</evidence>
<evidence type="ECO:0000259" key="8">
    <source>
        <dbReference type="PROSITE" id="PS51134"/>
    </source>
</evidence>
<accession>A0A835TBY9</accession>
<comment type="caution">
    <text evidence="9">The sequence shown here is derived from an EMBL/GenBank/DDBJ whole genome shotgun (WGS) entry which is preliminary data.</text>
</comment>
<name>A0A835TBY9_9CHLO</name>
<evidence type="ECO:0000256" key="2">
    <source>
        <dbReference type="ARBA" id="ARBA00022737"/>
    </source>
</evidence>
<keyword evidence="6" id="KW-0862">Zinc</keyword>
<feature type="compositionally biased region" description="Low complexity" evidence="7">
    <location>
        <begin position="349"/>
        <end position="382"/>
    </location>
</feature>
<keyword evidence="10" id="KW-1185">Reference proteome</keyword>
<dbReference type="CDD" id="cd20551">
    <property type="entry name" value="CYCLIN_TFIIB_rpt1"/>
    <property type="match status" value="1"/>
</dbReference>
<keyword evidence="2" id="KW-0677">Repeat</keyword>
<reference evidence="9" key="1">
    <citation type="journal article" date="2020" name="bioRxiv">
        <title>Comparative genomics of Chlamydomonas.</title>
        <authorList>
            <person name="Craig R.J."/>
            <person name="Hasan A.R."/>
            <person name="Ness R.W."/>
            <person name="Keightley P.D."/>
        </authorList>
    </citation>
    <scope>NUCLEOTIDE SEQUENCE</scope>
    <source>
        <strain evidence="9">CCAP 11/173</strain>
    </source>
</reference>
<evidence type="ECO:0000256" key="4">
    <source>
        <dbReference type="ARBA" id="ARBA00023163"/>
    </source>
</evidence>
<dbReference type="InterPro" id="IPR013150">
    <property type="entry name" value="TFIIB_cyclin"/>
</dbReference>
<dbReference type="SUPFAM" id="SSF57783">
    <property type="entry name" value="Zinc beta-ribbon"/>
    <property type="match status" value="1"/>
</dbReference>
<organism evidence="9 10">
    <name type="scientific">Chlamydomonas schloesseri</name>
    <dbReference type="NCBI Taxonomy" id="2026947"/>
    <lineage>
        <taxon>Eukaryota</taxon>
        <taxon>Viridiplantae</taxon>
        <taxon>Chlorophyta</taxon>
        <taxon>core chlorophytes</taxon>
        <taxon>Chlorophyceae</taxon>
        <taxon>CS clade</taxon>
        <taxon>Chlamydomonadales</taxon>
        <taxon>Chlamydomonadaceae</taxon>
        <taxon>Chlamydomonas</taxon>
    </lineage>
</organism>
<dbReference type="GO" id="GO:0017025">
    <property type="term" value="F:TBP-class protein binding"/>
    <property type="evidence" value="ECO:0007669"/>
    <property type="project" value="InterPro"/>
</dbReference>
<dbReference type="SUPFAM" id="SSF47954">
    <property type="entry name" value="Cyclin-like"/>
    <property type="match status" value="2"/>
</dbReference>
<dbReference type="Pfam" id="PF08271">
    <property type="entry name" value="Zn_Ribbon_TF"/>
    <property type="match status" value="1"/>
</dbReference>
<dbReference type="Proteomes" id="UP000613740">
    <property type="component" value="Unassembled WGS sequence"/>
</dbReference>
<dbReference type="Gene3D" id="1.10.472.170">
    <property type="match status" value="1"/>
</dbReference>
<dbReference type="GO" id="GO:0097550">
    <property type="term" value="C:transcription preinitiation complex"/>
    <property type="evidence" value="ECO:0007669"/>
    <property type="project" value="TreeGrafter"/>
</dbReference>
<dbReference type="InterPro" id="IPR013137">
    <property type="entry name" value="Znf_TFIIB"/>
</dbReference>
<evidence type="ECO:0000256" key="5">
    <source>
        <dbReference type="ARBA" id="ARBA00031706"/>
    </source>
</evidence>
<keyword evidence="6" id="KW-0863">Zinc-finger</keyword>
<dbReference type="EMBL" id="JAEHOD010000050">
    <property type="protein sequence ID" value="KAG2436065.1"/>
    <property type="molecule type" value="Genomic_DNA"/>
</dbReference>
<protein>
    <recommendedName>
        <fullName evidence="5">General transcription factor TFIIB</fullName>
    </recommendedName>
</protein>
<dbReference type="GO" id="GO:0070897">
    <property type="term" value="P:transcription preinitiation complex assembly"/>
    <property type="evidence" value="ECO:0007669"/>
    <property type="project" value="InterPro"/>
</dbReference>
<keyword evidence="4" id="KW-0804">Transcription</keyword>
<evidence type="ECO:0000256" key="7">
    <source>
        <dbReference type="SAM" id="MobiDB-lite"/>
    </source>
</evidence>
<keyword evidence="3" id="KW-0805">Transcription regulation</keyword>
<evidence type="ECO:0000313" key="10">
    <source>
        <dbReference type="Proteomes" id="UP000613740"/>
    </source>
</evidence>
<dbReference type="GO" id="GO:0005634">
    <property type="term" value="C:nucleus"/>
    <property type="evidence" value="ECO:0007669"/>
    <property type="project" value="TreeGrafter"/>
</dbReference>
<dbReference type="PRINTS" id="PR00685">
    <property type="entry name" value="TIFACTORIIB"/>
</dbReference>
<dbReference type="Gene3D" id="1.10.472.10">
    <property type="entry name" value="Cyclin-like"/>
    <property type="match status" value="1"/>
</dbReference>
<dbReference type="AlphaFoldDB" id="A0A835TBY9"/>